<feature type="domain" description="Secreted protein CSS2 C-terminal" evidence="2">
    <location>
        <begin position="39"/>
        <end position="145"/>
    </location>
</feature>
<dbReference type="InterPro" id="IPR046624">
    <property type="entry name" value="CSS2_C"/>
</dbReference>
<dbReference type="AlphaFoldDB" id="A0A1V6V1J4"/>
<comment type="caution">
    <text evidence="3">The sequence shown here is derived from an EMBL/GenBank/DDBJ whole genome shotgun (WGS) entry which is preliminary data.</text>
</comment>
<keyword evidence="1" id="KW-0732">Signal</keyword>
<evidence type="ECO:0000256" key="1">
    <source>
        <dbReference type="SAM" id="SignalP"/>
    </source>
</evidence>
<feature type="chain" id="PRO_5012483817" description="Secreted protein CSS2 C-terminal domain-containing protein" evidence="1">
    <location>
        <begin position="20"/>
        <end position="168"/>
    </location>
</feature>
<proteinExistence type="predicted"/>
<evidence type="ECO:0000313" key="3">
    <source>
        <dbReference type="EMBL" id="OQE44541.1"/>
    </source>
</evidence>
<dbReference type="Pfam" id="PF20521">
    <property type="entry name" value="DUF6736"/>
    <property type="match status" value="1"/>
</dbReference>
<organism evidence="3 4">
    <name type="scientific">Penicillium coprophilum</name>
    <dbReference type="NCBI Taxonomy" id="36646"/>
    <lineage>
        <taxon>Eukaryota</taxon>
        <taxon>Fungi</taxon>
        <taxon>Dikarya</taxon>
        <taxon>Ascomycota</taxon>
        <taxon>Pezizomycotina</taxon>
        <taxon>Eurotiomycetes</taxon>
        <taxon>Eurotiomycetidae</taxon>
        <taxon>Eurotiales</taxon>
        <taxon>Aspergillaceae</taxon>
        <taxon>Penicillium</taxon>
    </lineage>
</organism>
<protein>
    <recommendedName>
        <fullName evidence="2">Secreted protein CSS2 C-terminal domain-containing protein</fullName>
    </recommendedName>
</protein>
<gene>
    <name evidence="3" type="ORF">PENCOP_c002G05143</name>
</gene>
<evidence type="ECO:0000259" key="2">
    <source>
        <dbReference type="Pfam" id="PF20521"/>
    </source>
</evidence>
<evidence type="ECO:0000313" key="4">
    <source>
        <dbReference type="Proteomes" id="UP000191500"/>
    </source>
</evidence>
<dbReference type="EMBL" id="MDDG01000002">
    <property type="protein sequence ID" value="OQE44541.1"/>
    <property type="molecule type" value="Genomic_DNA"/>
</dbReference>
<keyword evidence="4" id="KW-1185">Reference proteome</keyword>
<sequence>MLSPSIMIAACCLSTPTLASTWPSSIAALPNNLAETPAAVADYISQWAKSLTSTIKTIYNPETCNLISGTCEYMKWPWQSADSECGIEAQHDAMSRSVKHYMASEDNGGHCQEDCDTKFLRMEDGSSRDGWLKLAPVDKLDEEAYCLPTLIFDSYIGGDDDYSEQHTL</sequence>
<name>A0A1V6V1J4_9EURO</name>
<reference evidence="4" key="1">
    <citation type="journal article" date="2017" name="Nat. Microbiol.">
        <title>Global analysis of biosynthetic gene clusters reveals vast potential of secondary metabolite production in Penicillium species.</title>
        <authorList>
            <person name="Nielsen J.C."/>
            <person name="Grijseels S."/>
            <person name="Prigent S."/>
            <person name="Ji B."/>
            <person name="Dainat J."/>
            <person name="Nielsen K.F."/>
            <person name="Frisvad J.C."/>
            <person name="Workman M."/>
            <person name="Nielsen J."/>
        </authorList>
    </citation>
    <scope>NUCLEOTIDE SEQUENCE [LARGE SCALE GENOMIC DNA]</scope>
    <source>
        <strain evidence="4">IBT 31321</strain>
    </source>
</reference>
<dbReference type="Proteomes" id="UP000191500">
    <property type="component" value="Unassembled WGS sequence"/>
</dbReference>
<feature type="signal peptide" evidence="1">
    <location>
        <begin position="1"/>
        <end position="19"/>
    </location>
</feature>
<accession>A0A1V6V1J4</accession>